<dbReference type="OrthoDB" id="7058190at2"/>
<dbReference type="Pfam" id="PF09829">
    <property type="entry name" value="DUF2057"/>
    <property type="match status" value="1"/>
</dbReference>
<dbReference type="InterPro" id="IPR018635">
    <property type="entry name" value="UPF0319"/>
</dbReference>
<keyword evidence="2 3" id="KW-0732">Signal</keyword>
<evidence type="ECO:0000256" key="2">
    <source>
        <dbReference type="ARBA" id="ARBA00022729"/>
    </source>
</evidence>
<evidence type="ECO:0000256" key="3">
    <source>
        <dbReference type="SAM" id="SignalP"/>
    </source>
</evidence>
<evidence type="ECO:0000313" key="4">
    <source>
        <dbReference type="EMBL" id="PSJ48337.1"/>
    </source>
</evidence>
<proteinExistence type="inferred from homology"/>
<dbReference type="RefSeq" id="WP_106451790.1">
    <property type="nucleotide sequence ID" value="NZ_PXYH01000001.1"/>
</dbReference>
<reference evidence="4 5" key="1">
    <citation type="submission" date="2018-03" db="EMBL/GenBank/DDBJ databases">
        <title>The draft genome of Zobellella taiwanensis JCM 13381.</title>
        <authorList>
            <person name="Liu L."/>
            <person name="Li L."/>
            <person name="Wang T."/>
            <person name="Zhang X."/>
            <person name="Liang L."/>
        </authorList>
    </citation>
    <scope>NUCLEOTIDE SEQUENCE [LARGE SCALE GENOMIC DNA]</scope>
    <source>
        <strain evidence="4 5">JCM 13381</strain>
    </source>
</reference>
<dbReference type="Proteomes" id="UP000242181">
    <property type="component" value="Unassembled WGS sequence"/>
</dbReference>
<organism evidence="4 5">
    <name type="scientific">Zobellella taiwanensis</name>
    <dbReference type="NCBI Taxonomy" id="347535"/>
    <lineage>
        <taxon>Bacteria</taxon>
        <taxon>Pseudomonadati</taxon>
        <taxon>Pseudomonadota</taxon>
        <taxon>Gammaproteobacteria</taxon>
        <taxon>Aeromonadales</taxon>
        <taxon>Aeromonadaceae</taxon>
        <taxon>Zobellella</taxon>
    </lineage>
</organism>
<evidence type="ECO:0000256" key="1">
    <source>
        <dbReference type="ARBA" id="ARBA00008490"/>
    </source>
</evidence>
<comment type="similarity">
    <text evidence="1">Belongs to the UPF0319 family.</text>
</comment>
<dbReference type="PANTHER" id="PTHR38108">
    <property type="entry name" value="UPF0319 PROTEIN YCCT"/>
    <property type="match status" value="1"/>
</dbReference>
<feature type="signal peptide" evidence="3">
    <location>
        <begin position="1"/>
        <end position="21"/>
    </location>
</feature>
<keyword evidence="5" id="KW-1185">Reference proteome</keyword>
<protein>
    <submittedName>
        <fullName evidence="4">DUF2057 domain-containing protein</fullName>
    </submittedName>
</protein>
<accession>A0A2P7RDN8</accession>
<dbReference type="PANTHER" id="PTHR38108:SF1">
    <property type="entry name" value="UPF0319 PROTEIN YCCT"/>
    <property type="match status" value="1"/>
</dbReference>
<comment type="caution">
    <text evidence="4">The sequence shown here is derived from an EMBL/GenBank/DDBJ whole genome shotgun (WGS) entry which is preliminary data.</text>
</comment>
<name>A0A2P7RDN8_9GAMM</name>
<gene>
    <name evidence="4" type="ORF">C7I36_00500</name>
</gene>
<feature type="chain" id="PRO_5015187834" evidence="3">
    <location>
        <begin position="22"/>
        <end position="210"/>
    </location>
</feature>
<sequence>MKMRVTLAALAVAGLSFGAGAATFEAQQPYQILLVDGEKTDHSVMRSVHAVDISGGKHQFALSFSKDFSTKNQIRVMHGDPVIIEVDAPADADLTISYKEPINHQAARQFLQNQAEEITVIDKRTGQPVEANIFTVYRPAGVDTARGIQEHLKETRQAFNGRTEAAVAAAQAKFGDAAVNADSLEMLQHWWNEADADTRRAFQIWMIQQQ</sequence>
<dbReference type="EMBL" id="PXYH01000001">
    <property type="protein sequence ID" value="PSJ48337.1"/>
    <property type="molecule type" value="Genomic_DNA"/>
</dbReference>
<evidence type="ECO:0000313" key="5">
    <source>
        <dbReference type="Proteomes" id="UP000242181"/>
    </source>
</evidence>
<dbReference type="AlphaFoldDB" id="A0A2P7RDN8"/>